<organism evidence="6 7">
    <name type="scientific">Lentithecium fluviatile CBS 122367</name>
    <dbReference type="NCBI Taxonomy" id="1168545"/>
    <lineage>
        <taxon>Eukaryota</taxon>
        <taxon>Fungi</taxon>
        <taxon>Dikarya</taxon>
        <taxon>Ascomycota</taxon>
        <taxon>Pezizomycotina</taxon>
        <taxon>Dothideomycetes</taxon>
        <taxon>Pleosporomycetidae</taxon>
        <taxon>Pleosporales</taxon>
        <taxon>Massarineae</taxon>
        <taxon>Lentitheciaceae</taxon>
        <taxon>Lentithecium</taxon>
    </lineage>
</organism>
<keyword evidence="6" id="KW-0808">Transferase</keyword>
<dbReference type="CDD" id="cd13993">
    <property type="entry name" value="STKc_Pat1_like"/>
    <property type="match status" value="1"/>
</dbReference>
<keyword evidence="2" id="KW-0072">Autophagy</keyword>
<reference evidence="6" key="1">
    <citation type="journal article" date="2020" name="Stud. Mycol.">
        <title>101 Dothideomycetes genomes: a test case for predicting lifestyles and emergence of pathogens.</title>
        <authorList>
            <person name="Haridas S."/>
            <person name="Albert R."/>
            <person name="Binder M."/>
            <person name="Bloem J."/>
            <person name="Labutti K."/>
            <person name="Salamov A."/>
            <person name="Andreopoulos B."/>
            <person name="Baker S."/>
            <person name="Barry K."/>
            <person name="Bills G."/>
            <person name="Bluhm B."/>
            <person name="Cannon C."/>
            <person name="Castanera R."/>
            <person name="Culley D."/>
            <person name="Daum C."/>
            <person name="Ezra D."/>
            <person name="Gonzalez J."/>
            <person name="Henrissat B."/>
            <person name="Kuo A."/>
            <person name="Liang C."/>
            <person name="Lipzen A."/>
            <person name="Lutzoni F."/>
            <person name="Magnuson J."/>
            <person name="Mondo S."/>
            <person name="Nolan M."/>
            <person name="Ohm R."/>
            <person name="Pangilinan J."/>
            <person name="Park H.-J."/>
            <person name="Ramirez L."/>
            <person name="Alfaro M."/>
            <person name="Sun H."/>
            <person name="Tritt A."/>
            <person name="Yoshinaga Y."/>
            <person name="Zwiers L.-H."/>
            <person name="Turgeon B."/>
            <person name="Goodwin S."/>
            <person name="Spatafora J."/>
            <person name="Crous P."/>
            <person name="Grigoriev I."/>
        </authorList>
    </citation>
    <scope>NUCLEOTIDE SEQUENCE</scope>
    <source>
        <strain evidence="6">CBS 122367</strain>
    </source>
</reference>
<dbReference type="EMBL" id="MU005573">
    <property type="protein sequence ID" value="KAF2688413.1"/>
    <property type="molecule type" value="Genomic_DNA"/>
</dbReference>
<evidence type="ECO:0000256" key="3">
    <source>
        <dbReference type="ARBA" id="ARBA00030237"/>
    </source>
</evidence>
<dbReference type="InterPro" id="IPR008271">
    <property type="entry name" value="Ser/Thr_kinase_AS"/>
</dbReference>
<dbReference type="InterPro" id="IPR011009">
    <property type="entry name" value="Kinase-like_dom_sf"/>
</dbReference>
<accession>A0A6G1JE46</accession>
<keyword evidence="6" id="KW-0418">Kinase</keyword>
<keyword evidence="7" id="KW-1185">Reference proteome</keyword>
<sequence length="640" mass="71267">MECMRNQLHPGAVLNGRYETISPLNHGSFGMVFQAKDLVTNEPVAIKVITKSTATAGCPTAFAVDERSEELGIHLRLSSHPNIVNLLQSFETTNHVYLVIEFCSNGDLYEAIRLGKGPLETEHVRDFMLQLVGAVEFMHSKGIYHRDIKPENIFLTQSGSMKLGDFGLATTDAWSWEVAVGSDRYMAPEQYDPTSAGYSTAKADVWALGICLLNVLFSRNPFAVPSASDPLYADFALDRQTLFDVFPNMSQDTFEVLMHCLAIDPEKRDLALVKEALARVISFTTDDESLDEFCTEDRETIIASANREPLRTPSISTPQIDNGGSFPWAKALAMSPPQPIRQLSAIPDTEIYSDDLFNSSEESDGTSWYEVKPDNASVVSFVDSGLGLSFKSIDVKGPEPIKINRSRPVPISGSLPANAARPFNNMASVFGKKRDVMSKSWSDLWDEEDEEQFIAEIENSYTPSGVKKEKPVVSENGSGVSTPRGGLSELKNPAIVNNRRSPSPKQNGRHANHVSEQTGFIFEEHTQAAPRYSPPPKRSAADKWAALGDRRRNQQQTPQKTVKSAKAMQPPPNSARKRSRTGSWRRPIHWGPSQHENVGVWEKPKDIWNLKKDWRHHNEPAMVHDIGDLEWVGGWNDLHL</sequence>
<evidence type="ECO:0000259" key="5">
    <source>
        <dbReference type="PROSITE" id="PS50011"/>
    </source>
</evidence>
<dbReference type="PANTHER" id="PTHR24348">
    <property type="entry name" value="SERINE/THREONINE-PROTEIN KINASE UNC-51-RELATED"/>
    <property type="match status" value="1"/>
</dbReference>
<dbReference type="Proteomes" id="UP000799291">
    <property type="component" value="Unassembled WGS sequence"/>
</dbReference>
<dbReference type="GO" id="GO:0034045">
    <property type="term" value="C:phagophore assembly site membrane"/>
    <property type="evidence" value="ECO:0007669"/>
    <property type="project" value="UniProtKB-SubCell"/>
</dbReference>
<comment type="subcellular location">
    <subcellularLocation>
        <location evidence="1">Preautophagosomal structure membrane</location>
        <topology evidence="1">Peripheral membrane protein</topology>
    </subcellularLocation>
</comment>
<dbReference type="SUPFAM" id="SSF56112">
    <property type="entry name" value="Protein kinase-like (PK-like)"/>
    <property type="match status" value="1"/>
</dbReference>
<evidence type="ECO:0000313" key="6">
    <source>
        <dbReference type="EMBL" id="KAF2688413.1"/>
    </source>
</evidence>
<dbReference type="Gene3D" id="1.10.510.10">
    <property type="entry name" value="Transferase(Phosphotransferase) domain 1"/>
    <property type="match status" value="1"/>
</dbReference>
<dbReference type="SMART" id="SM00220">
    <property type="entry name" value="S_TKc"/>
    <property type="match status" value="1"/>
</dbReference>
<gene>
    <name evidence="6" type="ORF">K458DRAFT_292725</name>
</gene>
<evidence type="ECO:0000313" key="7">
    <source>
        <dbReference type="Proteomes" id="UP000799291"/>
    </source>
</evidence>
<dbReference type="PROSITE" id="PS00108">
    <property type="entry name" value="PROTEIN_KINASE_ST"/>
    <property type="match status" value="1"/>
</dbReference>
<dbReference type="OrthoDB" id="4062651at2759"/>
<protein>
    <recommendedName>
        <fullName evidence="3">Autophagy-related protein 1</fullName>
    </recommendedName>
</protein>
<feature type="domain" description="Protein kinase" evidence="5">
    <location>
        <begin position="18"/>
        <end position="284"/>
    </location>
</feature>
<dbReference type="GO" id="GO:0004674">
    <property type="term" value="F:protein serine/threonine kinase activity"/>
    <property type="evidence" value="ECO:0007669"/>
    <property type="project" value="InterPro"/>
</dbReference>
<dbReference type="InterPro" id="IPR000719">
    <property type="entry name" value="Prot_kinase_dom"/>
</dbReference>
<feature type="region of interest" description="Disordered" evidence="4">
    <location>
        <begin position="549"/>
        <end position="591"/>
    </location>
</feature>
<dbReference type="InterPro" id="IPR045269">
    <property type="entry name" value="Atg1-like"/>
</dbReference>
<dbReference type="FunFam" id="1.10.510.10:FF:000693">
    <property type="entry name" value="Serine/threonine protein kinase, putative"/>
    <property type="match status" value="1"/>
</dbReference>
<dbReference type="AlphaFoldDB" id="A0A6G1JE46"/>
<name>A0A6G1JE46_9PLEO</name>
<dbReference type="PROSITE" id="PS50011">
    <property type="entry name" value="PROTEIN_KINASE_DOM"/>
    <property type="match status" value="1"/>
</dbReference>
<feature type="region of interest" description="Disordered" evidence="4">
    <location>
        <begin position="464"/>
        <end position="512"/>
    </location>
</feature>
<evidence type="ECO:0000256" key="4">
    <source>
        <dbReference type="SAM" id="MobiDB-lite"/>
    </source>
</evidence>
<proteinExistence type="predicted"/>
<evidence type="ECO:0000256" key="1">
    <source>
        <dbReference type="ARBA" id="ARBA00004623"/>
    </source>
</evidence>
<evidence type="ECO:0000256" key="2">
    <source>
        <dbReference type="ARBA" id="ARBA00023006"/>
    </source>
</evidence>
<dbReference type="GO" id="GO:0005524">
    <property type="term" value="F:ATP binding"/>
    <property type="evidence" value="ECO:0007669"/>
    <property type="project" value="InterPro"/>
</dbReference>
<dbReference type="GO" id="GO:0010506">
    <property type="term" value="P:regulation of autophagy"/>
    <property type="evidence" value="ECO:0007669"/>
    <property type="project" value="InterPro"/>
</dbReference>
<dbReference type="Pfam" id="PF00069">
    <property type="entry name" value="Pkinase"/>
    <property type="match status" value="1"/>
</dbReference>
<dbReference type="PANTHER" id="PTHR24348:SF68">
    <property type="entry name" value="SERINE_THREONINE-PROTEIN KINASE ATG1C"/>
    <property type="match status" value="1"/>
</dbReference>
<dbReference type="GO" id="GO:0006914">
    <property type="term" value="P:autophagy"/>
    <property type="evidence" value="ECO:0007669"/>
    <property type="project" value="UniProtKB-KW"/>
</dbReference>